<gene>
    <name evidence="1" type="ORF">ACFFK0_15595</name>
</gene>
<comment type="caution">
    <text evidence="1">The sequence shown here is derived from an EMBL/GenBank/DDBJ whole genome shotgun (WGS) entry which is preliminary data.</text>
</comment>
<dbReference type="EMBL" id="JBHLWN010000064">
    <property type="protein sequence ID" value="MFC0213854.1"/>
    <property type="molecule type" value="Genomic_DNA"/>
</dbReference>
<evidence type="ECO:0000313" key="2">
    <source>
        <dbReference type="Proteomes" id="UP001589776"/>
    </source>
</evidence>
<sequence>MLRNIPSISAFTLSQIEKLKIVISQGVELVTTQLACGRLSLTSEASLQLHMGMILQQIGDTYCFSKSESFHVALEVPFTSATTLMKSKTKKALIDLVVTFQDLQHPEQTVTAAIELKHYQAKNQREPNNRYDAFMDLNNLEAYVAAKQADIGAFILITDHIHYTIKPRSLQTNDFDLSHGATYKHGTVLTYRTEKPYGEPIRLNRDYYFEWKEAGDYYELLHWIE</sequence>
<accession>A0ABV6DMH8</accession>
<dbReference type="Proteomes" id="UP001589776">
    <property type="component" value="Unassembled WGS sequence"/>
</dbReference>
<dbReference type="RefSeq" id="WP_051318295.1">
    <property type="nucleotide sequence ID" value="NZ_JBHLWN010000064.1"/>
</dbReference>
<reference evidence="1 2" key="1">
    <citation type="submission" date="2024-09" db="EMBL/GenBank/DDBJ databases">
        <authorList>
            <person name="Sun Q."/>
            <person name="Mori K."/>
        </authorList>
    </citation>
    <scope>NUCLEOTIDE SEQUENCE [LARGE SCALE GENOMIC DNA]</scope>
    <source>
        <strain evidence="1 2">CCM 7759</strain>
    </source>
</reference>
<name>A0ABV6DMH8_9BACL</name>
<protein>
    <recommendedName>
        <fullName evidence="3">Restriction endonuclease</fullName>
    </recommendedName>
</protein>
<proteinExistence type="predicted"/>
<keyword evidence="2" id="KW-1185">Reference proteome</keyword>
<evidence type="ECO:0008006" key="3">
    <source>
        <dbReference type="Google" id="ProtNLM"/>
    </source>
</evidence>
<evidence type="ECO:0000313" key="1">
    <source>
        <dbReference type="EMBL" id="MFC0213854.1"/>
    </source>
</evidence>
<organism evidence="1 2">
    <name type="scientific">Paenibacillus chartarius</name>
    <dbReference type="NCBI Taxonomy" id="747481"/>
    <lineage>
        <taxon>Bacteria</taxon>
        <taxon>Bacillati</taxon>
        <taxon>Bacillota</taxon>
        <taxon>Bacilli</taxon>
        <taxon>Bacillales</taxon>
        <taxon>Paenibacillaceae</taxon>
        <taxon>Paenibacillus</taxon>
    </lineage>
</organism>